<evidence type="ECO:0000256" key="4">
    <source>
        <dbReference type="ARBA" id="ARBA00022475"/>
    </source>
</evidence>
<name>A0A1S1V9H2_9FIRM</name>
<evidence type="ECO:0000256" key="1">
    <source>
        <dbReference type="ARBA" id="ARBA00004651"/>
    </source>
</evidence>
<feature type="transmembrane region" description="Helical" evidence="8">
    <location>
        <begin position="27"/>
        <end position="48"/>
    </location>
</feature>
<dbReference type="AlphaFoldDB" id="A0A1S1V9H2"/>
<evidence type="ECO:0000313" key="10">
    <source>
        <dbReference type="Proteomes" id="UP000180254"/>
    </source>
</evidence>
<evidence type="ECO:0000256" key="2">
    <source>
        <dbReference type="ARBA" id="ARBA00006228"/>
    </source>
</evidence>
<protein>
    <submittedName>
        <fullName evidence="9">Putative monovalent cation/H+ antiporter subunit E</fullName>
    </submittedName>
</protein>
<evidence type="ECO:0000256" key="7">
    <source>
        <dbReference type="ARBA" id="ARBA00023136"/>
    </source>
</evidence>
<gene>
    <name evidence="9" type="ORF">EUAN_01020</name>
</gene>
<keyword evidence="5 8" id="KW-0812">Transmembrane</keyword>
<dbReference type="GO" id="GO:0008324">
    <property type="term" value="F:monoatomic cation transmembrane transporter activity"/>
    <property type="evidence" value="ECO:0007669"/>
    <property type="project" value="InterPro"/>
</dbReference>
<dbReference type="GO" id="GO:0005886">
    <property type="term" value="C:plasma membrane"/>
    <property type="evidence" value="ECO:0007669"/>
    <property type="project" value="UniProtKB-SubCell"/>
</dbReference>
<keyword evidence="6 8" id="KW-1133">Transmembrane helix</keyword>
<organism evidence="9 10">
    <name type="scientific">Andreesenia angusta</name>
    <dbReference type="NCBI Taxonomy" id="39480"/>
    <lineage>
        <taxon>Bacteria</taxon>
        <taxon>Bacillati</taxon>
        <taxon>Bacillota</taxon>
        <taxon>Tissierellia</taxon>
        <taxon>Tissierellales</taxon>
        <taxon>Gottschalkiaceae</taxon>
        <taxon>Andreesenia</taxon>
    </lineage>
</organism>
<dbReference type="Proteomes" id="UP000180254">
    <property type="component" value="Unassembled WGS sequence"/>
</dbReference>
<dbReference type="OrthoDB" id="9800498at2"/>
<comment type="caution">
    <text evidence="9">The sequence shown here is derived from an EMBL/GenBank/DDBJ whole genome shotgun (WGS) entry which is preliminary data.</text>
</comment>
<evidence type="ECO:0000256" key="6">
    <source>
        <dbReference type="ARBA" id="ARBA00022989"/>
    </source>
</evidence>
<evidence type="ECO:0000256" key="3">
    <source>
        <dbReference type="ARBA" id="ARBA00022449"/>
    </source>
</evidence>
<comment type="similarity">
    <text evidence="2">Belongs to the CPA3 antiporters (TC 2.A.63) subunit E family.</text>
</comment>
<keyword evidence="4" id="KW-1003">Cell membrane</keyword>
<dbReference type="GO" id="GO:0015297">
    <property type="term" value="F:antiporter activity"/>
    <property type="evidence" value="ECO:0007669"/>
    <property type="project" value="UniProtKB-KW"/>
</dbReference>
<feature type="transmembrane region" description="Helical" evidence="8">
    <location>
        <begin position="60"/>
        <end position="80"/>
    </location>
</feature>
<proteinExistence type="inferred from homology"/>
<comment type="subcellular location">
    <subcellularLocation>
        <location evidence="1">Cell membrane</location>
        <topology evidence="1">Multi-pass membrane protein</topology>
    </subcellularLocation>
</comment>
<keyword evidence="7 8" id="KW-0472">Membrane</keyword>
<dbReference type="RefSeq" id="WP_071060583.1">
    <property type="nucleotide sequence ID" value="NZ_MKIE01000001.1"/>
</dbReference>
<keyword evidence="10" id="KW-1185">Reference proteome</keyword>
<evidence type="ECO:0000256" key="5">
    <source>
        <dbReference type="ARBA" id="ARBA00022692"/>
    </source>
</evidence>
<evidence type="ECO:0000256" key="8">
    <source>
        <dbReference type="SAM" id="Phobius"/>
    </source>
</evidence>
<dbReference type="PANTHER" id="PTHR34584">
    <property type="entry name" value="NA(+)/H(+) ANTIPORTER SUBUNIT E1"/>
    <property type="match status" value="1"/>
</dbReference>
<reference evidence="9 10" key="1">
    <citation type="submission" date="2016-09" db="EMBL/GenBank/DDBJ databases">
        <title>Genome sequence of Eubacterium angustum.</title>
        <authorList>
            <person name="Poehlein A."/>
            <person name="Daniel R."/>
        </authorList>
    </citation>
    <scope>NUCLEOTIDE SEQUENCE [LARGE SCALE GENOMIC DNA]</scope>
    <source>
        <strain evidence="9 10">DSM 1989</strain>
    </source>
</reference>
<dbReference type="EMBL" id="MKIE01000001">
    <property type="protein sequence ID" value="OHW63238.1"/>
    <property type="molecule type" value="Genomic_DNA"/>
</dbReference>
<dbReference type="Pfam" id="PF01899">
    <property type="entry name" value="MNHE"/>
    <property type="match status" value="1"/>
</dbReference>
<dbReference type="STRING" id="39480.EUAN_01020"/>
<dbReference type="PANTHER" id="PTHR34584:SF1">
    <property type="entry name" value="NA(+)_H(+) ANTIPORTER SUBUNIT E1"/>
    <property type="match status" value="1"/>
</dbReference>
<accession>A0A1S1V9H2</accession>
<sequence>MRKYSFILILYVTSVLSWTILSENLSLSSVGLGFILATFVLAFTQDFISDSKMPAIRLEYFIKMIGYSFKTIASVYVSAFKVMKGIFLNKFDVSIVEVELPSDLGFVNALVCNSITLTPGTLSLEKNKKKAHILLLNPDSKSLEELVADIESSYQNLSGS</sequence>
<dbReference type="InterPro" id="IPR002758">
    <property type="entry name" value="Cation_antiport_E"/>
</dbReference>
<evidence type="ECO:0000313" key="9">
    <source>
        <dbReference type="EMBL" id="OHW63238.1"/>
    </source>
</evidence>
<keyword evidence="3" id="KW-0050">Antiport</keyword>
<keyword evidence="3" id="KW-0813">Transport</keyword>